<protein>
    <recommendedName>
        <fullName evidence="4">Collagen-like protein</fullName>
    </recommendedName>
</protein>
<name>A0ABT1RQZ9_9FIRM</name>
<feature type="region of interest" description="Disordered" evidence="1">
    <location>
        <begin position="410"/>
        <end position="442"/>
    </location>
</feature>
<dbReference type="RefSeq" id="WP_256132771.1">
    <property type="nucleotide sequence ID" value="NZ_JANFXK010000014.1"/>
</dbReference>
<dbReference type="Proteomes" id="UP001524502">
    <property type="component" value="Unassembled WGS sequence"/>
</dbReference>
<accession>A0ABT1RQZ9</accession>
<comment type="caution">
    <text evidence="2">The sequence shown here is derived from an EMBL/GenBank/DDBJ whole genome shotgun (WGS) entry which is preliminary data.</text>
</comment>
<sequence length="442" mass="45708">MCKERDQLLMEVMDWQEEYFINHVKERKPQKGTIYTKDYEEGFFITPEACSLGEPVYLDVPDLDTMKKLCNPDELVAMGEYGSLCGELPEWEAADSLRDFSDFSILEKSALCDAFNQYVYRDSSLVKSYKQPLNQYYFPMKVPVFEYEDIVVTKGHPLYIGKEGDEPTIVHFRNMTLEKGAQVITRGVVQVISDKVKSLGTKAEPDILASVGNNGADNTGAAAQGATGDPGTPGTSGTSGKNSCSIQPSSGGPGGTGKTGALGKSGWNGTNGGILEKKQRVMEGFFYVYSNGGNGGNAGRGGKGGTGGNGGDAAPANGHCPAGNPGTGGNGGVGGIGGNGGNGGDGKEVNIMYNQEASPTAKFKVLTPAQAVNMGLPNAAGGTEGAGGFAGEGGIGGRCYDASGKLVPSGDTYKGQPGVPGSDGDAGETGSPGDIFINGTYI</sequence>
<evidence type="ECO:0000256" key="1">
    <source>
        <dbReference type="SAM" id="MobiDB-lite"/>
    </source>
</evidence>
<feature type="region of interest" description="Disordered" evidence="1">
    <location>
        <begin position="219"/>
        <end position="270"/>
    </location>
</feature>
<keyword evidence="3" id="KW-1185">Reference proteome</keyword>
<evidence type="ECO:0008006" key="4">
    <source>
        <dbReference type="Google" id="ProtNLM"/>
    </source>
</evidence>
<feature type="compositionally biased region" description="Gly residues" evidence="1">
    <location>
        <begin position="251"/>
        <end position="260"/>
    </location>
</feature>
<dbReference type="EMBL" id="JANFXK010000014">
    <property type="protein sequence ID" value="MCQ4637584.1"/>
    <property type="molecule type" value="Genomic_DNA"/>
</dbReference>
<proteinExistence type="predicted"/>
<gene>
    <name evidence="2" type="ORF">NE619_12690</name>
</gene>
<evidence type="ECO:0000313" key="3">
    <source>
        <dbReference type="Proteomes" id="UP001524502"/>
    </source>
</evidence>
<reference evidence="2 3" key="1">
    <citation type="submission" date="2022-06" db="EMBL/GenBank/DDBJ databases">
        <title>Isolation of gut microbiota from human fecal samples.</title>
        <authorList>
            <person name="Pamer E.G."/>
            <person name="Barat B."/>
            <person name="Waligurski E."/>
            <person name="Medina S."/>
            <person name="Paddock L."/>
            <person name="Mostad J."/>
        </authorList>
    </citation>
    <scope>NUCLEOTIDE SEQUENCE [LARGE SCALE GENOMIC DNA]</scope>
    <source>
        <strain evidence="2 3">SL.3.17</strain>
    </source>
</reference>
<evidence type="ECO:0000313" key="2">
    <source>
        <dbReference type="EMBL" id="MCQ4637584.1"/>
    </source>
</evidence>
<feature type="compositionally biased region" description="Low complexity" evidence="1">
    <location>
        <begin position="219"/>
        <end position="240"/>
    </location>
</feature>
<organism evidence="2 3">
    <name type="scientific">Anaerovorax odorimutans</name>
    <dbReference type="NCBI Taxonomy" id="109327"/>
    <lineage>
        <taxon>Bacteria</taxon>
        <taxon>Bacillati</taxon>
        <taxon>Bacillota</taxon>
        <taxon>Clostridia</taxon>
        <taxon>Peptostreptococcales</taxon>
        <taxon>Anaerovoracaceae</taxon>
        <taxon>Anaerovorax</taxon>
    </lineage>
</organism>